<reference evidence="2 3" key="1">
    <citation type="journal article" date="2022" name="Nat. Plants">
        <title>Genomes of leafy and leafless Platanthera orchids illuminate the evolution of mycoheterotrophy.</title>
        <authorList>
            <person name="Li M.H."/>
            <person name="Liu K.W."/>
            <person name="Li Z."/>
            <person name="Lu H.C."/>
            <person name="Ye Q.L."/>
            <person name="Zhang D."/>
            <person name="Wang J.Y."/>
            <person name="Li Y.F."/>
            <person name="Zhong Z.M."/>
            <person name="Liu X."/>
            <person name="Yu X."/>
            <person name="Liu D.K."/>
            <person name="Tu X.D."/>
            <person name="Liu B."/>
            <person name="Hao Y."/>
            <person name="Liao X.Y."/>
            <person name="Jiang Y.T."/>
            <person name="Sun W.H."/>
            <person name="Chen J."/>
            <person name="Chen Y.Q."/>
            <person name="Ai Y."/>
            <person name="Zhai J.W."/>
            <person name="Wu S.S."/>
            <person name="Zhou Z."/>
            <person name="Hsiao Y.Y."/>
            <person name="Wu W.L."/>
            <person name="Chen Y.Y."/>
            <person name="Lin Y.F."/>
            <person name="Hsu J.L."/>
            <person name="Li C.Y."/>
            <person name="Wang Z.W."/>
            <person name="Zhao X."/>
            <person name="Zhong W.Y."/>
            <person name="Ma X.K."/>
            <person name="Ma L."/>
            <person name="Huang J."/>
            <person name="Chen G.Z."/>
            <person name="Huang M.Z."/>
            <person name="Huang L."/>
            <person name="Peng D.H."/>
            <person name="Luo Y.B."/>
            <person name="Zou S.Q."/>
            <person name="Chen S.P."/>
            <person name="Lan S."/>
            <person name="Tsai W.C."/>
            <person name="Van de Peer Y."/>
            <person name="Liu Z.J."/>
        </authorList>
    </citation>
    <scope>NUCLEOTIDE SEQUENCE [LARGE SCALE GENOMIC DNA]</scope>
    <source>
        <strain evidence="2">Lor287</strain>
    </source>
</reference>
<evidence type="ECO:0000313" key="3">
    <source>
        <dbReference type="Proteomes" id="UP001418222"/>
    </source>
</evidence>
<evidence type="ECO:0000313" key="2">
    <source>
        <dbReference type="EMBL" id="KAK8928850.1"/>
    </source>
</evidence>
<accession>A0AAP0B625</accession>
<keyword evidence="1" id="KW-0472">Membrane</keyword>
<dbReference type="AlphaFoldDB" id="A0AAP0B625"/>
<dbReference type="PANTHER" id="PTHR15907">
    <property type="entry name" value="DUF614 FAMILY PROTEIN-RELATED"/>
    <property type="match status" value="1"/>
</dbReference>
<protein>
    <submittedName>
        <fullName evidence="2">Cell number regulator 9</fullName>
    </submittedName>
</protein>
<dbReference type="Proteomes" id="UP001418222">
    <property type="component" value="Unassembled WGS sequence"/>
</dbReference>
<proteinExistence type="predicted"/>
<dbReference type="Pfam" id="PF04749">
    <property type="entry name" value="PLAC8"/>
    <property type="match status" value="1"/>
</dbReference>
<sequence>MYPKQDGYYYPTAPPVAAPPPGTSQYYMPQPNASYYPPPPPPPIGMQARGHVPWSTGLCGCTEDCGNCCTTCFCPCVTFGRVAEIVDRGSTSCAAAGTVYALLGMLTCCHCIYSCFNRKKMRAQYSLQEQPCNDCCVHCCFELCALCQEYRELKNRGFDMAIGWELNVARQTRTTTMPPPMPGAMLR</sequence>
<feature type="transmembrane region" description="Helical" evidence="1">
    <location>
        <begin position="94"/>
        <end position="116"/>
    </location>
</feature>
<keyword evidence="1" id="KW-1133">Transmembrane helix</keyword>
<evidence type="ECO:0000256" key="1">
    <source>
        <dbReference type="SAM" id="Phobius"/>
    </source>
</evidence>
<dbReference type="EMBL" id="JBBWWQ010000015">
    <property type="protein sequence ID" value="KAK8928850.1"/>
    <property type="molecule type" value="Genomic_DNA"/>
</dbReference>
<dbReference type="InterPro" id="IPR006461">
    <property type="entry name" value="PLAC_motif_containing"/>
</dbReference>
<keyword evidence="3" id="KW-1185">Reference proteome</keyword>
<keyword evidence="1" id="KW-0812">Transmembrane</keyword>
<name>A0AAP0B625_9ASPA</name>
<dbReference type="NCBIfam" id="TIGR01571">
    <property type="entry name" value="A_thal_Cys_rich"/>
    <property type="match status" value="1"/>
</dbReference>
<comment type="caution">
    <text evidence="2">The sequence shown here is derived from an EMBL/GenBank/DDBJ whole genome shotgun (WGS) entry which is preliminary data.</text>
</comment>
<gene>
    <name evidence="2" type="primary">CNR9</name>
    <name evidence="2" type="ORF">KSP39_PZI017279</name>
</gene>
<organism evidence="2 3">
    <name type="scientific">Platanthera zijinensis</name>
    <dbReference type="NCBI Taxonomy" id="2320716"/>
    <lineage>
        <taxon>Eukaryota</taxon>
        <taxon>Viridiplantae</taxon>
        <taxon>Streptophyta</taxon>
        <taxon>Embryophyta</taxon>
        <taxon>Tracheophyta</taxon>
        <taxon>Spermatophyta</taxon>
        <taxon>Magnoliopsida</taxon>
        <taxon>Liliopsida</taxon>
        <taxon>Asparagales</taxon>
        <taxon>Orchidaceae</taxon>
        <taxon>Orchidoideae</taxon>
        <taxon>Orchideae</taxon>
        <taxon>Orchidinae</taxon>
        <taxon>Platanthera</taxon>
    </lineage>
</organism>